<dbReference type="AlphaFoldDB" id="A0AAW1MYA8"/>
<evidence type="ECO:0000256" key="10">
    <source>
        <dbReference type="ARBA" id="ARBA00022824"/>
    </source>
</evidence>
<organism evidence="15 16">
    <name type="scientific">Popillia japonica</name>
    <name type="common">Japanese beetle</name>
    <dbReference type="NCBI Taxonomy" id="7064"/>
    <lineage>
        <taxon>Eukaryota</taxon>
        <taxon>Metazoa</taxon>
        <taxon>Ecdysozoa</taxon>
        <taxon>Arthropoda</taxon>
        <taxon>Hexapoda</taxon>
        <taxon>Insecta</taxon>
        <taxon>Pterygota</taxon>
        <taxon>Neoptera</taxon>
        <taxon>Endopterygota</taxon>
        <taxon>Coleoptera</taxon>
        <taxon>Polyphaga</taxon>
        <taxon>Scarabaeiformia</taxon>
        <taxon>Scarabaeidae</taxon>
        <taxon>Rutelinae</taxon>
        <taxon>Popillia</taxon>
    </lineage>
</organism>
<evidence type="ECO:0000256" key="9">
    <source>
        <dbReference type="ARBA" id="ARBA00022729"/>
    </source>
</evidence>
<comment type="caution">
    <text evidence="15">The sequence shown here is derived from an EMBL/GenBank/DDBJ whole genome shotgun (WGS) entry which is preliminary data.</text>
</comment>
<evidence type="ECO:0000256" key="5">
    <source>
        <dbReference type="ARBA" id="ARBA00010345"/>
    </source>
</evidence>
<comment type="pathway">
    <text evidence="3">Glycolipid biosynthesis; glycosylphosphatidylinositol-anchor biosynthesis.</text>
</comment>
<comment type="similarity">
    <text evidence="5">Belongs to the PIGX family.</text>
</comment>
<dbReference type="GO" id="GO:0006506">
    <property type="term" value="P:GPI anchor biosynthetic process"/>
    <property type="evidence" value="ECO:0007669"/>
    <property type="project" value="UniProtKB-KW"/>
</dbReference>
<dbReference type="GO" id="GO:0005576">
    <property type="term" value="C:extracellular region"/>
    <property type="evidence" value="ECO:0007669"/>
    <property type="project" value="UniProtKB-SubCell"/>
</dbReference>
<keyword evidence="13" id="KW-0325">Glycoprotein</keyword>
<feature type="transmembrane region" description="Helical" evidence="14">
    <location>
        <begin position="6"/>
        <end position="22"/>
    </location>
</feature>
<dbReference type="InterPro" id="IPR011042">
    <property type="entry name" value="6-blade_b-propeller_TolB-like"/>
</dbReference>
<dbReference type="InterPro" id="IPR013233">
    <property type="entry name" value="PIG-X/PBN1"/>
</dbReference>
<evidence type="ECO:0000256" key="12">
    <source>
        <dbReference type="ARBA" id="ARBA00023136"/>
    </source>
</evidence>
<evidence type="ECO:0000256" key="2">
    <source>
        <dbReference type="ARBA" id="ARBA00004613"/>
    </source>
</evidence>
<evidence type="ECO:0000256" key="3">
    <source>
        <dbReference type="ARBA" id="ARBA00004687"/>
    </source>
</evidence>
<keyword evidence="8 14" id="KW-0812">Transmembrane</keyword>
<dbReference type="EMBL" id="JASPKY010000018">
    <property type="protein sequence ID" value="KAK9752696.1"/>
    <property type="molecule type" value="Genomic_DNA"/>
</dbReference>
<evidence type="ECO:0000256" key="13">
    <source>
        <dbReference type="ARBA" id="ARBA00023180"/>
    </source>
</evidence>
<keyword evidence="9" id="KW-0732">Signal</keyword>
<name>A0AAW1MYA8_POPJA</name>
<keyword evidence="11 14" id="KW-1133">Transmembrane helix</keyword>
<dbReference type="GO" id="GO:0005789">
    <property type="term" value="C:endoplasmic reticulum membrane"/>
    <property type="evidence" value="ECO:0007669"/>
    <property type="project" value="UniProtKB-SubCell"/>
</dbReference>
<keyword evidence="12 14" id="KW-0472">Membrane</keyword>
<dbReference type="Pfam" id="PF08320">
    <property type="entry name" value="PIG-X"/>
    <property type="match status" value="1"/>
</dbReference>
<comment type="subcellular location">
    <subcellularLocation>
        <location evidence="1">Endoplasmic reticulum membrane</location>
        <topology evidence="1">Single-pass membrane protein</topology>
    </subcellularLocation>
    <subcellularLocation>
        <location evidence="2">Secreted</location>
    </subcellularLocation>
</comment>
<evidence type="ECO:0000256" key="6">
    <source>
        <dbReference type="ARBA" id="ARBA00022502"/>
    </source>
</evidence>
<dbReference type="PANTHER" id="PTHR10009">
    <property type="entry name" value="PROTEIN YELLOW-RELATED"/>
    <property type="match status" value="1"/>
</dbReference>
<reference evidence="15 16" key="1">
    <citation type="journal article" date="2024" name="BMC Genomics">
        <title>De novo assembly and annotation of Popillia japonica's genome with initial clues to its potential as an invasive pest.</title>
        <authorList>
            <person name="Cucini C."/>
            <person name="Boschi S."/>
            <person name="Funari R."/>
            <person name="Cardaioli E."/>
            <person name="Iannotti N."/>
            <person name="Marturano G."/>
            <person name="Paoli F."/>
            <person name="Bruttini M."/>
            <person name="Carapelli A."/>
            <person name="Frati F."/>
            <person name="Nardi F."/>
        </authorList>
    </citation>
    <scope>NUCLEOTIDE SEQUENCE [LARGE SCALE GENOMIC DNA]</scope>
    <source>
        <strain evidence="15">DMR45628</strain>
    </source>
</reference>
<keyword evidence="6" id="KW-0337">GPI-anchor biosynthesis</keyword>
<proteinExistence type="inferred from homology"/>
<gene>
    <name evidence="15" type="ORF">QE152_g4010</name>
</gene>
<sequence>MNSDTFSFLFYAIVAVFSYSSWTTRAMDNLRVAFHWKQLDFNYPSEDERQEAIRRGVFVPENNLPLGLEVYGDRLFVTVPRWKSGVPASLTYIKLTDAMDSPKLNPYPNWEAHDLPESPVNGTAEIVSPFRIRADRCGRLWVLDTGSAGLLDEHKVYSPSQLLIYDLHNDALERRYEIPKDQMKDDSFFANIAVEDHDCQDTYAYLGDLGAPALVVYSLRENKSWQVNHHYFHIDPLAGDMNVSGINFQWTDGVFGLALSAADEDGFSTLYFHPMTSTNEFSVNTRYVRNATLSKDSFDKFKLLGNRGPNAQSSVSFLDQKSGVLFYALVNLNAIACWKTTNPSYTIQSQGRVYMSNVTMVFPNDIKVDANGNLWALSDKLPIFMYSKLNPDEINFRILTAPVAEAIRGTACDSKLVITDDISNRFNGMNSNSINEIQPSSTERNSVGISLILLSMLGLLLLLSSFSLINQISSIKNCVDLNISITQTVDHSGFHNKINWMLEFLPSDLVQLKKTEVQFALYIKIPSGMYVNPDEIDDLSRLTEYSIYIDGKVNVEAPEYTAKPHDVFIFLPEIRVDKLEVMLPVHLRYQQAKIGGGFGKVFLSKPSLLMFTAKNLFETCGKHQVMKAPCNAENIMKCSWSIISYNALFDDIEMLVPLGNVDHFPIVAVTTLVLGCIGCMYILSILSTRRTK</sequence>
<dbReference type="Pfam" id="PF03022">
    <property type="entry name" value="MRJP"/>
    <property type="match status" value="1"/>
</dbReference>
<dbReference type="SUPFAM" id="SSF101898">
    <property type="entry name" value="NHL repeat"/>
    <property type="match status" value="1"/>
</dbReference>
<evidence type="ECO:0000256" key="4">
    <source>
        <dbReference type="ARBA" id="ARBA00009127"/>
    </source>
</evidence>
<dbReference type="PANTHER" id="PTHR10009:SF12">
    <property type="entry name" value="LD43175P"/>
    <property type="match status" value="1"/>
</dbReference>
<dbReference type="InterPro" id="IPR017996">
    <property type="entry name" value="MRJP/yellow-related"/>
</dbReference>
<evidence type="ECO:0000313" key="15">
    <source>
        <dbReference type="EMBL" id="KAK9752696.1"/>
    </source>
</evidence>
<keyword evidence="7" id="KW-0964">Secreted</keyword>
<dbReference type="Proteomes" id="UP001458880">
    <property type="component" value="Unassembled WGS sequence"/>
</dbReference>
<evidence type="ECO:0000256" key="11">
    <source>
        <dbReference type="ARBA" id="ARBA00022989"/>
    </source>
</evidence>
<keyword evidence="16" id="KW-1185">Reference proteome</keyword>
<dbReference type="PRINTS" id="PR01366">
    <property type="entry name" value="ROYALJELLY"/>
</dbReference>
<accession>A0AAW1MYA8</accession>
<evidence type="ECO:0000256" key="14">
    <source>
        <dbReference type="SAM" id="Phobius"/>
    </source>
</evidence>
<protein>
    <submittedName>
        <fullName evidence="15">PIG-X / PBN1</fullName>
    </submittedName>
</protein>
<evidence type="ECO:0000313" key="16">
    <source>
        <dbReference type="Proteomes" id="UP001458880"/>
    </source>
</evidence>
<evidence type="ECO:0000256" key="7">
    <source>
        <dbReference type="ARBA" id="ARBA00022525"/>
    </source>
</evidence>
<keyword evidence="10" id="KW-0256">Endoplasmic reticulum</keyword>
<dbReference type="Gene3D" id="2.120.10.30">
    <property type="entry name" value="TolB, C-terminal domain"/>
    <property type="match status" value="1"/>
</dbReference>
<feature type="transmembrane region" description="Helical" evidence="14">
    <location>
        <begin position="664"/>
        <end position="686"/>
    </location>
</feature>
<evidence type="ECO:0000256" key="8">
    <source>
        <dbReference type="ARBA" id="ARBA00022692"/>
    </source>
</evidence>
<dbReference type="FunFam" id="2.120.10.30:FF:000045">
    <property type="entry name" value="Blast:Protein yellow"/>
    <property type="match status" value="1"/>
</dbReference>
<comment type="similarity">
    <text evidence="4">Belongs to the major royal jelly protein family.</text>
</comment>
<evidence type="ECO:0000256" key="1">
    <source>
        <dbReference type="ARBA" id="ARBA00004389"/>
    </source>
</evidence>